<keyword evidence="10" id="KW-1185">Reference proteome</keyword>
<dbReference type="GO" id="GO:0006260">
    <property type="term" value="P:DNA replication"/>
    <property type="evidence" value="ECO:0007669"/>
    <property type="project" value="UniProtKB-UniRule"/>
</dbReference>
<evidence type="ECO:0000256" key="1">
    <source>
        <dbReference type="ARBA" id="ARBA00004123"/>
    </source>
</evidence>
<dbReference type="Pfam" id="PF04084">
    <property type="entry name" value="RecA-like_ORC2"/>
    <property type="match status" value="1"/>
</dbReference>
<evidence type="ECO:0000259" key="7">
    <source>
        <dbReference type="Pfam" id="PF04084"/>
    </source>
</evidence>
<dbReference type="Pfam" id="PF24882">
    <property type="entry name" value="WHD_ORC2"/>
    <property type="match status" value="1"/>
</dbReference>
<feature type="compositionally biased region" description="Polar residues" evidence="6">
    <location>
        <begin position="67"/>
        <end position="81"/>
    </location>
</feature>
<comment type="subunit">
    <text evidence="5">Component of the origin recognition complex (ORC).</text>
</comment>
<dbReference type="GeneID" id="28898662"/>
<dbReference type="InterPro" id="IPR007220">
    <property type="entry name" value="ORC2"/>
</dbReference>
<dbReference type="InterPro" id="IPR056773">
    <property type="entry name" value="WHD_ORC2"/>
</dbReference>
<feature type="compositionally biased region" description="Polar residues" evidence="6">
    <location>
        <begin position="23"/>
        <end position="43"/>
    </location>
</feature>
<dbReference type="SMART" id="SM00384">
    <property type="entry name" value="AT_hook"/>
    <property type="match status" value="2"/>
</dbReference>
<dbReference type="STRING" id="1328760.A0A164ZJR9"/>
<dbReference type="EMBL" id="KV407467">
    <property type="protein sequence ID" value="KZF19183.1"/>
    <property type="molecule type" value="Genomic_DNA"/>
</dbReference>
<comment type="subcellular location">
    <subcellularLocation>
        <location evidence="1 5">Nucleus</location>
    </subcellularLocation>
</comment>
<evidence type="ECO:0000256" key="6">
    <source>
        <dbReference type="SAM" id="MobiDB-lite"/>
    </source>
</evidence>
<evidence type="ECO:0000256" key="5">
    <source>
        <dbReference type="RuleBase" id="RU368084"/>
    </source>
</evidence>
<reference evidence="9 10" key="1">
    <citation type="journal article" date="2016" name="Fungal Biol.">
        <title>The genome of Xylona heveae provides a window into fungal endophytism.</title>
        <authorList>
            <person name="Gazis R."/>
            <person name="Kuo A."/>
            <person name="Riley R."/>
            <person name="LaButti K."/>
            <person name="Lipzen A."/>
            <person name="Lin J."/>
            <person name="Amirebrahimi M."/>
            <person name="Hesse C.N."/>
            <person name="Spatafora J.W."/>
            <person name="Henrissat B."/>
            <person name="Hainaut M."/>
            <person name="Grigoriev I.V."/>
            <person name="Hibbett D.S."/>
        </authorList>
    </citation>
    <scope>NUCLEOTIDE SEQUENCE [LARGE SCALE GENOMIC DNA]</scope>
    <source>
        <strain evidence="9 10">TC161</strain>
    </source>
</reference>
<dbReference type="Proteomes" id="UP000076632">
    <property type="component" value="Unassembled WGS sequence"/>
</dbReference>
<protein>
    <recommendedName>
        <fullName evidence="5">Origin recognition complex subunit 2</fullName>
    </recommendedName>
</protein>
<gene>
    <name evidence="9" type="ORF">L228DRAFT_251286</name>
</gene>
<feature type="compositionally biased region" description="Basic residues" evidence="6">
    <location>
        <begin position="186"/>
        <end position="196"/>
    </location>
</feature>
<keyword evidence="3 5" id="KW-0235">DNA replication</keyword>
<accession>A0A164ZJR9</accession>
<dbReference type="AlphaFoldDB" id="A0A164ZJR9"/>
<evidence type="ECO:0000313" key="9">
    <source>
        <dbReference type="EMBL" id="KZF19183.1"/>
    </source>
</evidence>
<dbReference type="InterPro" id="IPR056772">
    <property type="entry name" value="RecA-like_ORC2"/>
</dbReference>
<feature type="compositionally biased region" description="Acidic residues" evidence="6">
    <location>
        <begin position="133"/>
        <end position="144"/>
    </location>
</feature>
<evidence type="ECO:0000256" key="3">
    <source>
        <dbReference type="ARBA" id="ARBA00022705"/>
    </source>
</evidence>
<feature type="region of interest" description="Disordered" evidence="6">
    <location>
        <begin position="1"/>
        <end position="212"/>
    </location>
</feature>
<dbReference type="RefSeq" id="XP_018184738.1">
    <property type="nucleotide sequence ID" value="XM_018333525.1"/>
</dbReference>
<dbReference type="InterPro" id="IPR017956">
    <property type="entry name" value="AT_hook_DNA-bd_motif"/>
</dbReference>
<dbReference type="GO" id="GO:0003688">
    <property type="term" value="F:DNA replication origin binding"/>
    <property type="evidence" value="ECO:0007669"/>
    <property type="project" value="UniProtKB-UniRule"/>
</dbReference>
<feature type="domain" description="Origin recognition complex subunit 2 winged-helix" evidence="8">
    <location>
        <begin position="511"/>
        <end position="571"/>
    </location>
</feature>
<comment type="similarity">
    <text evidence="2 5">Belongs to the ORC2 family.</text>
</comment>
<evidence type="ECO:0000313" key="10">
    <source>
        <dbReference type="Proteomes" id="UP000076632"/>
    </source>
</evidence>
<dbReference type="InParanoid" id="A0A164ZJR9"/>
<keyword evidence="4 5" id="KW-0539">Nucleus</keyword>
<comment type="function">
    <text evidence="5">Component of the origin recognition complex (ORC) that binds origins of replication. DNA-binding is ATP-dependent. ORC is required to assemble the pre-replication complex necessary to initiate DNA replication.</text>
</comment>
<sequence length="580" mass="64577">MKRRRDEDDQADASEALEGEASITVNRPSVNVESESQSEFNTPTKRKRGRPPGSKNKPKDLDATPEATPTSARKTNILSTTKGKRLFATPTKSRGNDNAEIDATPTAVRNADRSARKKSARRLIERTMAGDVSDGENIEEDDDDLARRIYGEADGGEPWDEEPLGQPVGDVEEVDTATAEPQTPSKRGRGRPKGSKNKPSPPPPPDMPAYEQYFYDNRPAGVKTSNHTLSSLNLLTHEEYFSLIREYVDPHEREEAFLEELHTRSFDQWLFELNEGFNLCLYGWGSKRRLATKFASYIYHSQTEKISSQESPKIIIINGYAPNLSPRDFLSTISNLLFRHSESSTSNLKLGAQPADVVDSILSHLTSKPPSTPLTIIVHSLDAPPLRRSATQTLLARLAAHPKVNLIATADIPNFPLLWDSSQRSQFNFAFHDSTTFTPFGPEISAVDDVHELLGRSGRRIGGREGVTYVLKSLPENARNLYRILVAEQLVVLEEGVGLDMDAGLNGTSADAENAAVEYRVLYQKAAEEFICSSEMAFRTLLKEFHDHQMITSKRDALGTELLSVPFRKDELETILEDII</sequence>
<feature type="compositionally biased region" description="Acidic residues" evidence="6">
    <location>
        <begin position="154"/>
        <end position="163"/>
    </location>
</feature>
<evidence type="ECO:0000256" key="2">
    <source>
        <dbReference type="ARBA" id="ARBA00007421"/>
    </source>
</evidence>
<dbReference type="PRINTS" id="PR00929">
    <property type="entry name" value="ATHOOK"/>
</dbReference>
<proteinExistence type="inferred from homology"/>
<dbReference type="PANTHER" id="PTHR14052">
    <property type="entry name" value="ORIGIN RECOGNITION COMPLEX SUBUNIT 2"/>
    <property type="match status" value="1"/>
</dbReference>
<evidence type="ECO:0000259" key="8">
    <source>
        <dbReference type="Pfam" id="PF24882"/>
    </source>
</evidence>
<feature type="domain" description="Origin recognition complex subunit 2 RecA-like" evidence="7">
    <location>
        <begin position="256"/>
        <end position="433"/>
    </location>
</feature>
<dbReference type="GO" id="GO:0005664">
    <property type="term" value="C:nuclear origin of replication recognition complex"/>
    <property type="evidence" value="ECO:0007669"/>
    <property type="project" value="UniProtKB-UniRule"/>
</dbReference>
<dbReference type="OrthoDB" id="346673at2759"/>
<dbReference type="FunCoup" id="A0A164ZJR9">
    <property type="interactions" value="945"/>
</dbReference>
<evidence type="ECO:0000256" key="4">
    <source>
        <dbReference type="ARBA" id="ARBA00023242"/>
    </source>
</evidence>
<dbReference type="PANTHER" id="PTHR14052:SF0">
    <property type="entry name" value="ORIGIN RECOGNITION COMPLEX SUBUNIT 2"/>
    <property type="match status" value="1"/>
</dbReference>
<organism evidence="9 10">
    <name type="scientific">Xylona heveae (strain CBS 132557 / TC161)</name>
    <dbReference type="NCBI Taxonomy" id="1328760"/>
    <lineage>
        <taxon>Eukaryota</taxon>
        <taxon>Fungi</taxon>
        <taxon>Dikarya</taxon>
        <taxon>Ascomycota</taxon>
        <taxon>Pezizomycotina</taxon>
        <taxon>Xylonomycetes</taxon>
        <taxon>Xylonales</taxon>
        <taxon>Xylonaceae</taxon>
        <taxon>Xylona</taxon>
    </lineage>
</organism>
<dbReference type="OMA" id="AHERYFF"/>
<name>A0A164ZJR9_XYLHT</name>
<feature type="compositionally biased region" description="Acidic residues" evidence="6">
    <location>
        <begin position="8"/>
        <end position="18"/>
    </location>
</feature>